<evidence type="ECO:0000313" key="2">
    <source>
        <dbReference type="Proteomes" id="UP000198521"/>
    </source>
</evidence>
<name>A0A1H7GAU3_AQUAM</name>
<dbReference type="AlphaFoldDB" id="A0A1H7GAU3"/>
<organism evidence="1 2">
    <name type="scientific">Aquimarina amphilecti</name>
    <dbReference type="NCBI Taxonomy" id="1038014"/>
    <lineage>
        <taxon>Bacteria</taxon>
        <taxon>Pseudomonadati</taxon>
        <taxon>Bacteroidota</taxon>
        <taxon>Flavobacteriia</taxon>
        <taxon>Flavobacteriales</taxon>
        <taxon>Flavobacteriaceae</taxon>
        <taxon>Aquimarina</taxon>
    </lineage>
</organism>
<gene>
    <name evidence="1" type="ORF">SAMN04487910_0308</name>
</gene>
<protein>
    <submittedName>
        <fullName evidence="1">Uncharacterized protein</fullName>
    </submittedName>
</protein>
<dbReference type="RefSeq" id="WP_091404582.1">
    <property type="nucleotide sequence ID" value="NZ_FOAB01000001.1"/>
</dbReference>
<accession>A0A1H7GAU3</accession>
<dbReference type="OrthoDB" id="823324at2"/>
<proteinExistence type="predicted"/>
<reference evidence="1 2" key="1">
    <citation type="submission" date="2016-10" db="EMBL/GenBank/DDBJ databases">
        <authorList>
            <person name="de Groot N.N."/>
        </authorList>
    </citation>
    <scope>NUCLEOTIDE SEQUENCE [LARGE SCALE GENOMIC DNA]</scope>
    <source>
        <strain evidence="1 2">DSM 25232</strain>
    </source>
</reference>
<sequence length="205" mass="23090">MRKIIPYKSKVDAMKSLDNGGRFYNILTKAEDGVISQSELGKVSGLFRDKQKMILFLDLATSKLDANETKEIFSSLSNEMQSVYDRYSSKELLIHEVKEKGELSKSLVITGVPKKIASKSDFNGFIMIPIVAGKVTTFTMIPIVDTYDVYEIVADKDTFIIAHAKGSQKLPEQRIKVAGVLKELKSKKDETTSEKYLEVVYYLDL</sequence>
<dbReference type="STRING" id="1038014.SAMN04487910_0308"/>
<dbReference type="EMBL" id="FOAB01000001">
    <property type="protein sequence ID" value="SEK34587.1"/>
    <property type="molecule type" value="Genomic_DNA"/>
</dbReference>
<dbReference type="Proteomes" id="UP000198521">
    <property type="component" value="Unassembled WGS sequence"/>
</dbReference>
<evidence type="ECO:0000313" key="1">
    <source>
        <dbReference type="EMBL" id="SEK34587.1"/>
    </source>
</evidence>
<keyword evidence="2" id="KW-1185">Reference proteome</keyword>